<gene>
    <name evidence="2" type="ORF">VKT23_016761</name>
</gene>
<dbReference type="InterPro" id="IPR010730">
    <property type="entry name" value="HET"/>
</dbReference>
<feature type="domain" description="Heterokaryon incompatibility" evidence="1">
    <location>
        <begin position="126"/>
        <end position="218"/>
    </location>
</feature>
<dbReference type="Pfam" id="PF06985">
    <property type="entry name" value="HET"/>
    <property type="match status" value="1"/>
</dbReference>
<accession>A0ABR1IVH2</accession>
<dbReference type="PANTHER" id="PTHR10622:SF10">
    <property type="entry name" value="HET DOMAIN-CONTAINING PROTEIN"/>
    <property type="match status" value="1"/>
</dbReference>
<dbReference type="Proteomes" id="UP001498398">
    <property type="component" value="Unassembled WGS sequence"/>
</dbReference>
<evidence type="ECO:0000313" key="3">
    <source>
        <dbReference type="Proteomes" id="UP001498398"/>
    </source>
</evidence>
<comment type="caution">
    <text evidence="2">The sequence shown here is derived from an EMBL/GenBank/DDBJ whole genome shotgun (WGS) entry which is preliminary data.</text>
</comment>
<evidence type="ECO:0000259" key="1">
    <source>
        <dbReference type="Pfam" id="PF06985"/>
    </source>
</evidence>
<evidence type="ECO:0000313" key="2">
    <source>
        <dbReference type="EMBL" id="KAK7440982.1"/>
    </source>
</evidence>
<protein>
    <recommendedName>
        <fullName evidence="1">Heterokaryon incompatibility domain-containing protein</fullName>
    </recommendedName>
</protein>
<sequence>MKILSYSCVTPYNYSSSASKSKSSIFLQRLRRLDFTPSDPLPESNSIFPFHILSSPELRHTLISSKAAPYRSHRLVLNLKGKTQDFVKSASRDCLLTPINICPRRLIDTSALKLVEFNKDTTIPAYAILSHRWILGSEVVYEEFIHLQKETKSKSGFQKIEAACRQARQDGIHYIWVDTCCIMQGNHADVAANITSMYAFYQNAEVCYAYLGDVTGRDHKEMFDRPGPWWRQYREPTEWFRRGWTLQELVAPKTVIFYNKSWECIGDKDKLRNDIRRITTIPALVLSGEQSVRDVDVVTRMSWAYNRVTTKRQDRAFCLQGLLGVTVEPDYGESYFVSLNRLGKALLEANPELERLGLTRDSFQTDGGVILDNQYFHTVLQLRWADTRRRLEDAPLLLFTSAQLQK</sequence>
<name>A0ABR1IVH2_9AGAR</name>
<proteinExistence type="predicted"/>
<dbReference type="PANTHER" id="PTHR10622">
    <property type="entry name" value="HET DOMAIN-CONTAINING PROTEIN"/>
    <property type="match status" value="1"/>
</dbReference>
<dbReference type="EMBL" id="JBANRG010000065">
    <property type="protein sequence ID" value="KAK7440982.1"/>
    <property type="molecule type" value="Genomic_DNA"/>
</dbReference>
<keyword evidence="3" id="KW-1185">Reference proteome</keyword>
<organism evidence="2 3">
    <name type="scientific">Marasmiellus scandens</name>
    <dbReference type="NCBI Taxonomy" id="2682957"/>
    <lineage>
        <taxon>Eukaryota</taxon>
        <taxon>Fungi</taxon>
        <taxon>Dikarya</taxon>
        <taxon>Basidiomycota</taxon>
        <taxon>Agaricomycotina</taxon>
        <taxon>Agaricomycetes</taxon>
        <taxon>Agaricomycetidae</taxon>
        <taxon>Agaricales</taxon>
        <taxon>Marasmiineae</taxon>
        <taxon>Omphalotaceae</taxon>
        <taxon>Marasmiellus</taxon>
    </lineage>
</organism>
<reference evidence="2 3" key="1">
    <citation type="submission" date="2024-01" db="EMBL/GenBank/DDBJ databases">
        <title>A draft genome for the cacao thread blight pathogen Marasmiellus scandens.</title>
        <authorList>
            <person name="Baruah I.K."/>
            <person name="Leung J."/>
            <person name="Bukari Y."/>
            <person name="Amoako-Attah I."/>
            <person name="Meinhardt L.W."/>
            <person name="Bailey B.A."/>
            <person name="Cohen S.P."/>
        </authorList>
    </citation>
    <scope>NUCLEOTIDE SEQUENCE [LARGE SCALE GENOMIC DNA]</scope>
    <source>
        <strain evidence="2 3">GH-19</strain>
    </source>
</reference>